<keyword evidence="3" id="KW-0731">Sigma factor</keyword>
<evidence type="ECO:0000259" key="6">
    <source>
        <dbReference type="Pfam" id="PF08281"/>
    </source>
</evidence>
<keyword evidence="8" id="KW-1185">Reference proteome</keyword>
<accession>A0A518HAP0</accession>
<dbReference type="PANTHER" id="PTHR43133">
    <property type="entry name" value="RNA POLYMERASE ECF-TYPE SIGMA FACTO"/>
    <property type="match status" value="1"/>
</dbReference>
<dbReference type="CDD" id="cd06171">
    <property type="entry name" value="Sigma70_r4"/>
    <property type="match status" value="1"/>
</dbReference>
<comment type="similarity">
    <text evidence="1">Belongs to the sigma-70 factor family. ECF subfamily.</text>
</comment>
<evidence type="ECO:0000256" key="3">
    <source>
        <dbReference type="ARBA" id="ARBA00023082"/>
    </source>
</evidence>
<dbReference type="InterPro" id="IPR036388">
    <property type="entry name" value="WH-like_DNA-bd_sf"/>
</dbReference>
<keyword evidence="4" id="KW-0804">Transcription</keyword>
<proteinExistence type="inferred from homology"/>
<evidence type="ECO:0000256" key="1">
    <source>
        <dbReference type="ARBA" id="ARBA00010641"/>
    </source>
</evidence>
<dbReference type="Gene3D" id="1.10.10.10">
    <property type="entry name" value="Winged helix-like DNA-binding domain superfamily/Winged helix DNA-binding domain"/>
    <property type="match status" value="1"/>
</dbReference>
<evidence type="ECO:0000259" key="5">
    <source>
        <dbReference type="Pfam" id="PF04542"/>
    </source>
</evidence>
<organism evidence="7 8">
    <name type="scientific">Tautonia plasticadhaerens</name>
    <dbReference type="NCBI Taxonomy" id="2527974"/>
    <lineage>
        <taxon>Bacteria</taxon>
        <taxon>Pseudomonadati</taxon>
        <taxon>Planctomycetota</taxon>
        <taxon>Planctomycetia</taxon>
        <taxon>Isosphaerales</taxon>
        <taxon>Isosphaeraceae</taxon>
        <taxon>Tautonia</taxon>
    </lineage>
</organism>
<dbReference type="RefSeq" id="WP_145276047.1">
    <property type="nucleotide sequence ID" value="NZ_CP036426.1"/>
</dbReference>
<dbReference type="Proteomes" id="UP000317835">
    <property type="component" value="Chromosome"/>
</dbReference>
<dbReference type="Gene3D" id="1.10.1740.10">
    <property type="match status" value="1"/>
</dbReference>
<dbReference type="Pfam" id="PF04542">
    <property type="entry name" value="Sigma70_r2"/>
    <property type="match status" value="1"/>
</dbReference>
<dbReference type="InterPro" id="IPR013324">
    <property type="entry name" value="RNA_pol_sigma_r3/r4-like"/>
</dbReference>
<dbReference type="GO" id="GO:0006352">
    <property type="term" value="P:DNA-templated transcription initiation"/>
    <property type="evidence" value="ECO:0007669"/>
    <property type="project" value="InterPro"/>
</dbReference>
<protein>
    <submittedName>
        <fullName evidence="7">ECF RNA polymerase sigma factor SigE</fullName>
    </submittedName>
</protein>
<dbReference type="EMBL" id="CP036426">
    <property type="protein sequence ID" value="QDV37920.1"/>
    <property type="molecule type" value="Genomic_DNA"/>
</dbReference>
<keyword evidence="2" id="KW-0805">Transcription regulation</keyword>
<dbReference type="PANTHER" id="PTHR43133:SF62">
    <property type="entry name" value="RNA POLYMERASE SIGMA FACTOR SIGZ"/>
    <property type="match status" value="1"/>
</dbReference>
<dbReference type="InterPro" id="IPR007627">
    <property type="entry name" value="RNA_pol_sigma70_r2"/>
</dbReference>
<dbReference type="InterPro" id="IPR014284">
    <property type="entry name" value="RNA_pol_sigma-70_dom"/>
</dbReference>
<feature type="domain" description="RNA polymerase sigma-70 region 2" evidence="5">
    <location>
        <begin position="45"/>
        <end position="110"/>
    </location>
</feature>
<dbReference type="NCBIfam" id="TIGR02937">
    <property type="entry name" value="sigma70-ECF"/>
    <property type="match status" value="1"/>
</dbReference>
<evidence type="ECO:0000256" key="2">
    <source>
        <dbReference type="ARBA" id="ARBA00023015"/>
    </source>
</evidence>
<dbReference type="Pfam" id="PF08281">
    <property type="entry name" value="Sigma70_r4_2"/>
    <property type="match status" value="1"/>
</dbReference>
<evidence type="ECO:0000256" key="4">
    <source>
        <dbReference type="ARBA" id="ARBA00023163"/>
    </source>
</evidence>
<dbReference type="AlphaFoldDB" id="A0A518HAP0"/>
<reference evidence="7 8" key="1">
    <citation type="submission" date="2019-02" db="EMBL/GenBank/DDBJ databases">
        <title>Deep-cultivation of Planctomycetes and their phenomic and genomic characterization uncovers novel biology.</title>
        <authorList>
            <person name="Wiegand S."/>
            <person name="Jogler M."/>
            <person name="Boedeker C."/>
            <person name="Pinto D."/>
            <person name="Vollmers J."/>
            <person name="Rivas-Marin E."/>
            <person name="Kohn T."/>
            <person name="Peeters S.H."/>
            <person name="Heuer A."/>
            <person name="Rast P."/>
            <person name="Oberbeckmann S."/>
            <person name="Bunk B."/>
            <person name="Jeske O."/>
            <person name="Meyerdierks A."/>
            <person name="Storesund J.E."/>
            <person name="Kallscheuer N."/>
            <person name="Luecker S."/>
            <person name="Lage O.M."/>
            <person name="Pohl T."/>
            <person name="Merkel B.J."/>
            <person name="Hornburger P."/>
            <person name="Mueller R.-W."/>
            <person name="Bruemmer F."/>
            <person name="Labrenz M."/>
            <person name="Spormann A.M."/>
            <person name="Op den Camp H."/>
            <person name="Overmann J."/>
            <person name="Amann R."/>
            <person name="Jetten M.S.M."/>
            <person name="Mascher T."/>
            <person name="Medema M.H."/>
            <person name="Devos D.P."/>
            <person name="Kaster A.-K."/>
            <person name="Ovreas L."/>
            <person name="Rohde M."/>
            <person name="Galperin M.Y."/>
            <person name="Jogler C."/>
        </authorList>
    </citation>
    <scope>NUCLEOTIDE SEQUENCE [LARGE SCALE GENOMIC DNA]</scope>
    <source>
        <strain evidence="7 8">ElP</strain>
    </source>
</reference>
<evidence type="ECO:0000313" key="8">
    <source>
        <dbReference type="Proteomes" id="UP000317835"/>
    </source>
</evidence>
<gene>
    <name evidence="7" type="primary">sigE_12</name>
    <name evidence="7" type="ORF">ElP_58670</name>
</gene>
<dbReference type="InterPro" id="IPR013325">
    <property type="entry name" value="RNA_pol_sigma_r2"/>
</dbReference>
<dbReference type="GO" id="GO:0003677">
    <property type="term" value="F:DNA binding"/>
    <property type="evidence" value="ECO:0007669"/>
    <property type="project" value="InterPro"/>
</dbReference>
<dbReference type="GO" id="GO:0016987">
    <property type="term" value="F:sigma factor activity"/>
    <property type="evidence" value="ECO:0007669"/>
    <property type="project" value="UniProtKB-KW"/>
</dbReference>
<name>A0A518HAP0_9BACT</name>
<dbReference type="InterPro" id="IPR039425">
    <property type="entry name" value="RNA_pol_sigma-70-like"/>
</dbReference>
<sequence length="562" mass="60376">MPGRLNGEALERLRAIASGGNPSDEALVSRFVSRGDDAEDAFAALVDRHGPAVFRACRAMLGEEQSAQDAFQATFLVLARKAGTLRVADSVQPWLLAVAVRVSASSRAAEARRRRHEGRRFAVEVEARPSGDPAERREVVELVRDEVARLPDHLRAAVVACDLEGLGHEQAARRLGWPIGTVKSRQARGRERLKSRLARRGLSAAPIAIRGGLETRLVVPGGLVRGTVRAALATRSGVRLAGAVPASVGRMVRSEGGSMTAIFHAAAVGTVLLGAWAVALGPGGGGQEDEPAKPEVGVQEVGAGTRPRGDQPPGPPAPVELEAIALAGVTQIAARDDQGELIGEHGAAGAPGLVGYEMKSLPLSMVAVVGAFEQRALQEAIREGGEGRAVVAYRRVDLERQRLGEDGAWSPWEPIDPEQSRELVLDVAFEMEDWTPQELRNEVLVAWIPYLEGWRDDEFRLIAERFRDRRLNEALAPRGNGMMGRPEGSPPPHVREPWLTIRAVDLTVEPGESYRYRVRVVIDDPRGGLPGMREVAGEWSEPVGPVRAAAISDRAGQVGPGR</sequence>
<dbReference type="KEGG" id="tpla:ElP_58670"/>
<dbReference type="SUPFAM" id="SSF88946">
    <property type="entry name" value="Sigma2 domain of RNA polymerase sigma factors"/>
    <property type="match status" value="1"/>
</dbReference>
<dbReference type="InterPro" id="IPR013249">
    <property type="entry name" value="RNA_pol_sigma70_r4_t2"/>
</dbReference>
<dbReference type="OrthoDB" id="285651at2"/>
<feature type="domain" description="RNA polymerase sigma factor 70 region 4 type 2" evidence="6">
    <location>
        <begin position="143"/>
        <end position="193"/>
    </location>
</feature>
<dbReference type="SUPFAM" id="SSF88659">
    <property type="entry name" value="Sigma3 and sigma4 domains of RNA polymerase sigma factors"/>
    <property type="match status" value="1"/>
</dbReference>
<evidence type="ECO:0000313" key="7">
    <source>
        <dbReference type="EMBL" id="QDV37920.1"/>
    </source>
</evidence>